<comment type="caution">
    <text evidence="10">The sequence shown here is derived from an EMBL/GenBank/DDBJ whole genome shotgun (WGS) entry which is preliminary data.</text>
</comment>
<keyword evidence="6" id="KW-0458">Lysosome</keyword>
<evidence type="ECO:0000256" key="3">
    <source>
        <dbReference type="ARBA" id="ARBA00022771"/>
    </source>
</evidence>
<dbReference type="InterPro" id="IPR045111">
    <property type="entry name" value="Vps41/Vps8"/>
</dbReference>
<evidence type="ECO:0000256" key="1">
    <source>
        <dbReference type="ARBA" id="ARBA00004371"/>
    </source>
</evidence>
<gene>
    <name evidence="10" type="ORF">BOKJ2_LOCUS13282</name>
</gene>
<dbReference type="InterPro" id="IPR001841">
    <property type="entry name" value="Znf_RING"/>
</dbReference>
<dbReference type="Gene3D" id="2.130.10.10">
    <property type="entry name" value="YVTN repeat-like/Quinoprotein amine dehydrogenase"/>
    <property type="match status" value="1"/>
</dbReference>
<dbReference type="GO" id="GO:0006623">
    <property type="term" value="P:protein targeting to vacuole"/>
    <property type="evidence" value="ECO:0007669"/>
    <property type="project" value="InterPro"/>
</dbReference>
<dbReference type="SMART" id="SM00299">
    <property type="entry name" value="CLH"/>
    <property type="match status" value="1"/>
</dbReference>
<dbReference type="Pfam" id="PF23556">
    <property type="entry name" value="TPR_Vps41"/>
    <property type="match status" value="1"/>
</dbReference>
<dbReference type="InterPro" id="IPR057780">
    <property type="entry name" value="Beta-prop_Vps41"/>
</dbReference>
<protein>
    <recommendedName>
        <fullName evidence="9">RING-type domain-containing protein</fullName>
    </recommendedName>
</protein>
<dbReference type="AlphaFoldDB" id="A0A811LQT7"/>
<evidence type="ECO:0000256" key="2">
    <source>
        <dbReference type="ARBA" id="ARBA00022448"/>
    </source>
</evidence>
<keyword evidence="4" id="KW-0862">Zinc</keyword>
<dbReference type="EMBL" id="CAJFDH010000006">
    <property type="protein sequence ID" value="CAD5229223.1"/>
    <property type="molecule type" value="Genomic_DNA"/>
</dbReference>
<dbReference type="EMBL" id="CAJFCW020000006">
    <property type="protein sequence ID" value="CAG9126056.1"/>
    <property type="molecule type" value="Genomic_DNA"/>
</dbReference>
<dbReference type="InterPro" id="IPR036322">
    <property type="entry name" value="WD40_repeat_dom_sf"/>
</dbReference>
<evidence type="ECO:0000259" key="9">
    <source>
        <dbReference type="PROSITE" id="PS50089"/>
    </source>
</evidence>
<keyword evidence="5" id="KW-0653">Protein transport</keyword>
<dbReference type="Gene3D" id="1.25.40.10">
    <property type="entry name" value="Tetratricopeptide repeat domain"/>
    <property type="match status" value="1"/>
</dbReference>
<evidence type="ECO:0000313" key="11">
    <source>
        <dbReference type="Proteomes" id="UP000614601"/>
    </source>
</evidence>
<dbReference type="GO" id="GO:0030897">
    <property type="term" value="C:HOPS complex"/>
    <property type="evidence" value="ECO:0007669"/>
    <property type="project" value="TreeGrafter"/>
</dbReference>
<accession>A0A811LQT7</accession>
<dbReference type="InterPro" id="IPR000547">
    <property type="entry name" value="Clathrin_H-chain/VPS_repeat"/>
</dbReference>
<keyword evidence="3 7" id="KW-0863">Zinc-finger</keyword>
<reference evidence="10" key="1">
    <citation type="submission" date="2020-09" db="EMBL/GenBank/DDBJ databases">
        <authorList>
            <person name="Kikuchi T."/>
        </authorList>
    </citation>
    <scope>NUCLEOTIDE SEQUENCE</scope>
    <source>
        <strain evidence="10">SH1</strain>
    </source>
</reference>
<dbReference type="InterPro" id="IPR015943">
    <property type="entry name" value="WD40/YVTN_repeat-like_dom_sf"/>
</dbReference>
<dbReference type="GO" id="GO:0009267">
    <property type="term" value="P:cellular response to starvation"/>
    <property type="evidence" value="ECO:0007669"/>
    <property type="project" value="TreeGrafter"/>
</dbReference>
<keyword evidence="11" id="KW-1185">Reference proteome</keyword>
<dbReference type="CDD" id="cd20805">
    <property type="entry name" value="C1_DGK_rpt2"/>
    <property type="match status" value="1"/>
</dbReference>
<dbReference type="PROSITE" id="PS50089">
    <property type="entry name" value="ZF_RING_2"/>
    <property type="match status" value="1"/>
</dbReference>
<dbReference type="PROSITE" id="PS50236">
    <property type="entry name" value="CHCR"/>
    <property type="match status" value="1"/>
</dbReference>
<dbReference type="GO" id="GO:0034058">
    <property type="term" value="P:endosomal vesicle fusion"/>
    <property type="evidence" value="ECO:0007669"/>
    <property type="project" value="TreeGrafter"/>
</dbReference>
<dbReference type="PANTHER" id="PTHR12616">
    <property type="entry name" value="VACUOLAR PROTEIN SORTING VPS41"/>
    <property type="match status" value="1"/>
</dbReference>
<dbReference type="GO" id="GO:0008270">
    <property type="term" value="F:zinc ion binding"/>
    <property type="evidence" value="ECO:0007669"/>
    <property type="project" value="UniProtKB-KW"/>
</dbReference>
<dbReference type="Proteomes" id="UP000783686">
    <property type="component" value="Unassembled WGS sequence"/>
</dbReference>
<evidence type="ECO:0000256" key="4">
    <source>
        <dbReference type="ARBA" id="ARBA00022833"/>
    </source>
</evidence>
<organism evidence="10 11">
    <name type="scientific">Bursaphelenchus okinawaensis</name>
    <dbReference type="NCBI Taxonomy" id="465554"/>
    <lineage>
        <taxon>Eukaryota</taxon>
        <taxon>Metazoa</taxon>
        <taxon>Ecdysozoa</taxon>
        <taxon>Nematoda</taxon>
        <taxon>Chromadorea</taxon>
        <taxon>Rhabditida</taxon>
        <taxon>Tylenchina</taxon>
        <taxon>Tylenchomorpha</taxon>
        <taxon>Aphelenchoidea</taxon>
        <taxon>Aphelenchoididae</taxon>
        <taxon>Bursaphelenchus</taxon>
    </lineage>
</organism>
<dbReference type="OrthoDB" id="244107at2759"/>
<evidence type="ECO:0000256" key="7">
    <source>
        <dbReference type="PROSITE-ProRule" id="PRU00175"/>
    </source>
</evidence>
<feature type="domain" description="RING-type" evidence="9">
    <location>
        <begin position="837"/>
        <end position="876"/>
    </location>
</feature>
<dbReference type="GO" id="GO:0005764">
    <property type="term" value="C:lysosome"/>
    <property type="evidence" value="ECO:0007669"/>
    <property type="project" value="UniProtKB-SubCell"/>
</dbReference>
<dbReference type="Proteomes" id="UP000614601">
    <property type="component" value="Unassembled WGS sequence"/>
</dbReference>
<proteinExistence type="predicted"/>
<comment type="subcellular location">
    <subcellularLocation>
        <location evidence="1">Lysosome</location>
    </subcellularLocation>
</comment>
<dbReference type="SUPFAM" id="SSF50978">
    <property type="entry name" value="WD40 repeat-like"/>
    <property type="match status" value="1"/>
</dbReference>
<name>A0A811LQT7_9BILA</name>
<dbReference type="PANTHER" id="PTHR12616:SF1">
    <property type="entry name" value="VACUOLAR PROTEIN SORTING-ASSOCIATED PROTEIN 41 HOMOLOG"/>
    <property type="match status" value="1"/>
</dbReference>
<evidence type="ECO:0000256" key="8">
    <source>
        <dbReference type="PROSITE-ProRule" id="PRU01006"/>
    </source>
</evidence>
<evidence type="ECO:0000256" key="5">
    <source>
        <dbReference type="ARBA" id="ARBA00022927"/>
    </source>
</evidence>
<sequence length="904" mass="102744">MSDASGSQPVDHDEVVVEPRFKYERILKHVHQYLEATSASCVAVHEKFIVIGFSDGFLRIFDHLGYEHFEAKEKTHKHSVSQVAIDTQGSHVISCANDSTVCIRGIGSSETNEFLKLVPSAKSVALSEDFSKRGSGQRFVAGTQMLTLYEKGFLKKYKSLTLFQGLDRDGVISCCSWKGDFIAFTNDTGTRIYDCNMQRVISLIQPAHFQEAFFSSRFAPRHCWIDTYSLIIAWGSTITICKVTSQSSEKTGVLLRRAQMQYLWSIPDFYISGVSYTTNESSEASEQNWEEIVVFGLSIDTAEEGDDDMIDDSVSVISDVSNMTALATLAYKKTNAQLLLLKPVDMNHYTVIAEDTLDMRRSDLRCLNKFSLVALPSDATYFLMGSKELIEARPCSIDDRVRWFMDNELFEDALECSLKNKEALQDISVVDIGRKLVGSLIEQGKFTAAAEVLPQVCDRDKMEWEYYVNEFEKYGEILKLVTYIPLGHPQLEPECYEAVLTAALYSRTNLFRRLVIEWNPDIYRAASIIDKALRRMNTDSGTASSEAVTNNNDLVNIYQALAHLFAYVRNFDRALVIYLLLKDKTIFRVIDKYHLFPMVKDRIVELMDINADLAIRLLLDNEDSIPVKQVVTQLSKHPKLQMAYLNRLYSRGEGQEYLDLMVRLFAEYDRSKLLPFLREADNYKLDLALNICRRKNFVNEAVYLLGRSGNRLEALDLIMKHNKEIDTAITFCSEHEDDIELWDRLIDLSITNPAHLTKLLSTAGIYVDPLTIINKVPLNIEIPGLRDHLIKILKDYELKVTLLRDSSKITSEDVFNAFKKKVQQNISCIRVSSDKRCDSCSELICPISSHDDLLILRCHHIVHEKCISSEYHCPACGSSSTMPSTTTAPLKKKKPASYNPFGDF</sequence>
<dbReference type="GO" id="GO:0016236">
    <property type="term" value="P:macroautophagy"/>
    <property type="evidence" value="ECO:0007669"/>
    <property type="project" value="TreeGrafter"/>
</dbReference>
<evidence type="ECO:0000256" key="6">
    <source>
        <dbReference type="ARBA" id="ARBA00023228"/>
    </source>
</evidence>
<dbReference type="Pfam" id="PF23411">
    <property type="entry name" value="Beta-prop_Vps41"/>
    <property type="match status" value="1"/>
</dbReference>
<dbReference type="GO" id="GO:0005770">
    <property type="term" value="C:late endosome"/>
    <property type="evidence" value="ECO:0007669"/>
    <property type="project" value="TreeGrafter"/>
</dbReference>
<keyword evidence="2" id="KW-0813">Transport</keyword>
<feature type="repeat" description="CHCR" evidence="8">
    <location>
        <begin position="615"/>
        <end position="758"/>
    </location>
</feature>
<dbReference type="InterPro" id="IPR011990">
    <property type="entry name" value="TPR-like_helical_dom_sf"/>
</dbReference>
<evidence type="ECO:0000313" key="10">
    <source>
        <dbReference type="EMBL" id="CAD5229223.1"/>
    </source>
</evidence>
<keyword evidence="3 7" id="KW-0479">Metal-binding</keyword>